<feature type="binding site" evidence="4">
    <location>
        <position position="375"/>
    </location>
    <ligand>
        <name>S-adenosyl-L-methionine</name>
        <dbReference type="ChEBI" id="CHEBI:59789"/>
    </ligand>
</feature>
<evidence type="ECO:0000256" key="3">
    <source>
        <dbReference type="ARBA" id="ARBA00022691"/>
    </source>
</evidence>
<dbReference type="EMBL" id="CP040915">
    <property type="protein sequence ID" value="QDC24664.1"/>
    <property type="molecule type" value="Genomic_DNA"/>
</dbReference>
<evidence type="ECO:0000256" key="5">
    <source>
        <dbReference type="SAM" id="MobiDB-lite"/>
    </source>
</evidence>
<dbReference type="GO" id="GO:0070041">
    <property type="term" value="F:rRNA (uridine-C5-)-methyltransferase activity"/>
    <property type="evidence" value="ECO:0007669"/>
    <property type="project" value="TreeGrafter"/>
</dbReference>
<name>A0A5B8C299_9MICO</name>
<gene>
    <name evidence="7" type="ORF">FE374_08585</name>
</gene>
<dbReference type="InterPro" id="IPR002792">
    <property type="entry name" value="TRAM_dom"/>
</dbReference>
<dbReference type="PROSITE" id="PS01231">
    <property type="entry name" value="TRMA_2"/>
    <property type="match status" value="1"/>
</dbReference>
<dbReference type="PANTHER" id="PTHR11061:SF30">
    <property type="entry name" value="TRNA (URACIL(54)-C(5))-METHYLTRANSFERASE"/>
    <property type="match status" value="1"/>
</dbReference>
<protein>
    <submittedName>
        <fullName evidence="7">Class I SAM-dependent RNA methyltransferase</fullName>
    </submittedName>
</protein>
<feature type="compositionally biased region" description="Gly residues" evidence="5">
    <location>
        <begin position="12"/>
        <end position="22"/>
    </location>
</feature>
<dbReference type="CDD" id="cd02440">
    <property type="entry name" value="AdoMet_MTases"/>
    <property type="match status" value="1"/>
</dbReference>
<dbReference type="Gene3D" id="3.40.50.150">
    <property type="entry name" value="Vaccinia Virus protein VP39"/>
    <property type="match status" value="1"/>
</dbReference>
<comment type="similarity">
    <text evidence="4">Belongs to the class I-like SAM-binding methyltransferase superfamily. RNA M5U methyltransferase family.</text>
</comment>
<feature type="compositionally biased region" description="Low complexity" evidence="5">
    <location>
        <begin position="36"/>
        <end position="54"/>
    </location>
</feature>
<dbReference type="Gene3D" id="2.40.50.140">
    <property type="entry name" value="Nucleic acid-binding proteins"/>
    <property type="match status" value="1"/>
</dbReference>
<proteinExistence type="inferred from homology"/>
<organism evidence="7 8">
    <name type="scientific">Georgenia yuyongxinii</name>
    <dbReference type="NCBI Taxonomy" id="2589797"/>
    <lineage>
        <taxon>Bacteria</taxon>
        <taxon>Bacillati</taxon>
        <taxon>Actinomycetota</taxon>
        <taxon>Actinomycetes</taxon>
        <taxon>Micrococcales</taxon>
        <taxon>Bogoriellaceae</taxon>
        <taxon>Georgenia</taxon>
    </lineage>
</organism>
<feature type="active site" description="Nucleophile" evidence="4">
    <location>
        <position position="470"/>
    </location>
</feature>
<reference evidence="7 8" key="1">
    <citation type="submission" date="2019-05" db="EMBL/GenBank/DDBJ databases">
        <title>Georgenia *** sp. nov., and Georgenia *** sp. nov., isolated from the intestinal contents of plateau pika (Ochotona curzoniae) in the Qinghai-Tibet plateau of China.</title>
        <authorList>
            <person name="Tian Z."/>
        </authorList>
    </citation>
    <scope>NUCLEOTIDE SEQUENCE [LARGE SCALE GENOMIC DNA]</scope>
    <source>
        <strain evidence="7 8">Z443</strain>
    </source>
</reference>
<dbReference type="PROSITE" id="PS51687">
    <property type="entry name" value="SAM_MT_RNA_M5U"/>
    <property type="match status" value="1"/>
</dbReference>
<dbReference type="AlphaFoldDB" id="A0A5B8C299"/>
<evidence type="ECO:0000313" key="7">
    <source>
        <dbReference type="EMBL" id="QDC24664.1"/>
    </source>
</evidence>
<evidence type="ECO:0000256" key="1">
    <source>
        <dbReference type="ARBA" id="ARBA00022603"/>
    </source>
</evidence>
<feature type="binding site" evidence="4">
    <location>
        <position position="443"/>
    </location>
    <ligand>
        <name>S-adenosyl-L-methionine</name>
        <dbReference type="ChEBI" id="CHEBI:59789"/>
    </ligand>
</feature>
<dbReference type="InterPro" id="IPR010280">
    <property type="entry name" value="U5_MeTrfase_fam"/>
</dbReference>
<dbReference type="SUPFAM" id="SSF50249">
    <property type="entry name" value="Nucleic acid-binding proteins"/>
    <property type="match status" value="1"/>
</dbReference>
<feature type="domain" description="TRAM" evidence="6">
    <location>
        <begin position="86"/>
        <end position="149"/>
    </location>
</feature>
<sequence>MSEQDEREVRDGAGGPGGPGGEGSHRDGGRRGAGRPGSAGRPAGSGRPARSGRPQATRRPQPTGRPDTSGRAGGRQGRARRGSAGRPLAGPLPVEEHEVTVGPPAHGGHCVARLAEGRVVFVRHVLPGERVRIRITEKRSKFWRADAVEVLDASADRVPSVWPEAGPGGVGGGELAHVALPTQREWKAQVLAETLRRIGGEEVAADVAAAAASNQYPLTVEALPGDNDRGGLGTRTRIDLTVDAAGLAGMHRFRSHDVLALREMPLADPALLALDLLGESAWRRGWHPGARVEAVAPSAGEPMVLVDGEVATLRKRSGPPRRAVRERVESSVGELAYRVSATGFWQVHRLAAATLVESVLAAAGPLDGRRVLELYSGAGLLTLPLARSTGPGGAVISLEGTEDAVRDARRNLHEHPETLLQHGRVDPAAVAELGARADVVVLDPPRAGAGAGVMHAVAEVNPETIVHVACDPAALARDLRAARERGYTVAAIRAFDLFPHTHHFEVVAALRRD</sequence>
<dbReference type="Gene3D" id="2.40.50.1070">
    <property type="match status" value="1"/>
</dbReference>
<dbReference type="Proteomes" id="UP000314616">
    <property type="component" value="Chromosome"/>
</dbReference>
<dbReference type="SUPFAM" id="SSF53335">
    <property type="entry name" value="S-adenosyl-L-methionine-dependent methyltransferases"/>
    <property type="match status" value="1"/>
</dbReference>
<dbReference type="InterPro" id="IPR029063">
    <property type="entry name" value="SAM-dependent_MTases_sf"/>
</dbReference>
<evidence type="ECO:0000313" key="8">
    <source>
        <dbReference type="Proteomes" id="UP000314616"/>
    </source>
</evidence>
<dbReference type="InterPro" id="IPR030391">
    <property type="entry name" value="MeTrfase_TrmA_CS"/>
</dbReference>
<dbReference type="GO" id="GO:0070475">
    <property type="term" value="P:rRNA base methylation"/>
    <property type="evidence" value="ECO:0007669"/>
    <property type="project" value="TreeGrafter"/>
</dbReference>
<accession>A0A5B8C299</accession>
<dbReference type="Pfam" id="PF05958">
    <property type="entry name" value="tRNA_U5-meth_tr"/>
    <property type="match status" value="1"/>
</dbReference>
<keyword evidence="2 4" id="KW-0808">Transferase</keyword>
<dbReference type="InterPro" id="IPR012340">
    <property type="entry name" value="NA-bd_OB-fold"/>
</dbReference>
<evidence type="ECO:0000259" key="6">
    <source>
        <dbReference type="PROSITE" id="PS50926"/>
    </source>
</evidence>
<dbReference type="OrthoDB" id="9804590at2"/>
<keyword evidence="1 4" id="KW-0489">Methyltransferase</keyword>
<feature type="binding site" evidence="4">
    <location>
        <position position="399"/>
    </location>
    <ligand>
        <name>S-adenosyl-L-methionine</name>
        <dbReference type="ChEBI" id="CHEBI:59789"/>
    </ligand>
</feature>
<dbReference type="PANTHER" id="PTHR11061">
    <property type="entry name" value="RNA M5U METHYLTRANSFERASE"/>
    <property type="match status" value="1"/>
</dbReference>
<keyword evidence="3 4" id="KW-0949">S-adenosyl-L-methionine</keyword>
<feature type="region of interest" description="Disordered" evidence="5">
    <location>
        <begin position="1"/>
        <end position="101"/>
    </location>
</feature>
<evidence type="ECO:0000256" key="4">
    <source>
        <dbReference type="PROSITE-ProRule" id="PRU01024"/>
    </source>
</evidence>
<dbReference type="Pfam" id="PF01938">
    <property type="entry name" value="TRAM"/>
    <property type="match status" value="1"/>
</dbReference>
<dbReference type="PROSITE" id="PS50926">
    <property type="entry name" value="TRAM"/>
    <property type="match status" value="1"/>
</dbReference>
<feature type="binding site" evidence="4">
    <location>
        <position position="346"/>
    </location>
    <ligand>
        <name>S-adenosyl-L-methionine</name>
        <dbReference type="ChEBI" id="CHEBI:59789"/>
    </ligand>
</feature>
<dbReference type="KEGG" id="gyu:FE374_08585"/>
<evidence type="ECO:0000256" key="2">
    <source>
        <dbReference type="ARBA" id="ARBA00022679"/>
    </source>
</evidence>